<comment type="caution">
    <text evidence="2">The sequence shown here is derived from an EMBL/GenBank/DDBJ whole genome shotgun (WGS) entry which is preliminary data.</text>
</comment>
<dbReference type="EMBL" id="JAJVKT010000006">
    <property type="protein sequence ID" value="MCE7508389.1"/>
    <property type="molecule type" value="Genomic_DNA"/>
</dbReference>
<keyword evidence="3" id="KW-1185">Reference proteome</keyword>
<dbReference type="Proteomes" id="UP001107961">
    <property type="component" value="Unassembled WGS sequence"/>
</dbReference>
<proteinExistence type="predicted"/>
<dbReference type="NCBIfam" id="TIGR02449">
    <property type="entry name" value="TIGR02449 family protein"/>
    <property type="match status" value="1"/>
</dbReference>
<organism evidence="2 3">
    <name type="scientific">Alloalcanivorax xenomutans</name>
    <dbReference type="NCBI Taxonomy" id="1094342"/>
    <lineage>
        <taxon>Bacteria</taxon>
        <taxon>Pseudomonadati</taxon>
        <taxon>Pseudomonadota</taxon>
        <taxon>Gammaproteobacteria</taxon>
        <taxon>Oceanospirillales</taxon>
        <taxon>Alcanivoracaceae</taxon>
        <taxon>Alloalcanivorax</taxon>
    </lineage>
</organism>
<dbReference type="InterPro" id="IPR012662">
    <property type="entry name" value="CHP02449"/>
</dbReference>
<protein>
    <submittedName>
        <fullName evidence="2">TIGR02449 family protein</fullName>
    </submittedName>
</protein>
<evidence type="ECO:0000313" key="3">
    <source>
        <dbReference type="Proteomes" id="UP001107961"/>
    </source>
</evidence>
<name>A0A9Q3W3L8_9GAMM</name>
<dbReference type="AlphaFoldDB" id="A0A9Q3W3L8"/>
<dbReference type="KEGG" id="axe:P40_01350"/>
<evidence type="ECO:0000256" key="1">
    <source>
        <dbReference type="SAM" id="Coils"/>
    </source>
</evidence>
<gene>
    <name evidence="2" type="ORF">LZG35_07035</name>
</gene>
<feature type="coiled-coil region" evidence="1">
    <location>
        <begin position="7"/>
        <end position="69"/>
    </location>
</feature>
<sequence>MTTEQQLRQLEAQVDSLLRQSNRLREENRLLREREHRLLDERARLIRKNDLARSRVEAIITRLQSLEQEDS</sequence>
<accession>A0A9Q3W3L8</accession>
<evidence type="ECO:0000313" key="2">
    <source>
        <dbReference type="EMBL" id="MCE7508389.1"/>
    </source>
</evidence>
<dbReference type="GeneID" id="94685034"/>
<keyword evidence="1" id="KW-0175">Coiled coil</keyword>
<dbReference type="RefSeq" id="WP_014992651.1">
    <property type="nucleotide sequence ID" value="NZ_CP012331.1"/>
</dbReference>
<reference evidence="2" key="1">
    <citation type="submission" date="2022-01" db="EMBL/GenBank/DDBJ databases">
        <authorList>
            <person name="Karlyshev A.V."/>
            <person name="Jaspars M."/>
        </authorList>
    </citation>
    <scope>NUCLEOTIDE SEQUENCE</scope>
    <source>
        <strain evidence="2">AGSA3-2</strain>
    </source>
</reference>